<evidence type="ECO:0000313" key="4">
    <source>
        <dbReference type="Proteomes" id="UP000613840"/>
    </source>
</evidence>
<feature type="signal peptide" evidence="2">
    <location>
        <begin position="1"/>
        <end position="20"/>
    </location>
</feature>
<dbReference type="Proteomes" id="UP000613840">
    <property type="component" value="Unassembled WGS sequence"/>
</dbReference>
<feature type="chain" id="PRO_5038668338" evidence="2">
    <location>
        <begin position="21"/>
        <end position="162"/>
    </location>
</feature>
<reference evidence="3" key="1">
    <citation type="journal article" date="2014" name="Int. J. Syst. Evol. Microbiol.">
        <title>Complete genome sequence of Corynebacterium casei LMG S-19264T (=DSM 44701T), isolated from a smear-ripened cheese.</title>
        <authorList>
            <consortium name="US DOE Joint Genome Institute (JGI-PGF)"/>
            <person name="Walter F."/>
            <person name="Albersmeier A."/>
            <person name="Kalinowski J."/>
            <person name="Ruckert C."/>
        </authorList>
    </citation>
    <scope>NUCLEOTIDE SEQUENCE</scope>
    <source>
        <strain evidence="3">CGMCC 4.7306</strain>
    </source>
</reference>
<evidence type="ECO:0000256" key="1">
    <source>
        <dbReference type="SAM" id="MobiDB-lite"/>
    </source>
</evidence>
<protein>
    <submittedName>
        <fullName evidence="3">Uncharacterized protein</fullName>
    </submittedName>
</protein>
<keyword evidence="4" id="KW-1185">Reference proteome</keyword>
<organism evidence="3 4">
    <name type="scientific">Microlunatus endophyticus</name>
    <dbReference type="NCBI Taxonomy" id="1716077"/>
    <lineage>
        <taxon>Bacteria</taxon>
        <taxon>Bacillati</taxon>
        <taxon>Actinomycetota</taxon>
        <taxon>Actinomycetes</taxon>
        <taxon>Propionibacteriales</taxon>
        <taxon>Propionibacteriaceae</taxon>
        <taxon>Microlunatus</taxon>
    </lineage>
</organism>
<comment type="caution">
    <text evidence="3">The sequence shown here is derived from an EMBL/GenBank/DDBJ whole genome shotgun (WGS) entry which is preliminary data.</text>
</comment>
<accession>A0A917SDW5</accession>
<dbReference type="AlphaFoldDB" id="A0A917SDW5"/>
<feature type="region of interest" description="Disordered" evidence="1">
    <location>
        <begin position="25"/>
        <end position="69"/>
    </location>
</feature>
<evidence type="ECO:0000313" key="3">
    <source>
        <dbReference type="EMBL" id="GGL71726.1"/>
    </source>
</evidence>
<name>A0A917SDW5_9ACTN</name>
<reference evidence="3" key="2">
    <citation type="submission" date="2020-09" db="EMBL/GenBank/DDBJ databases">
        <authorList>
            <person name="Sun Q."/>
            <person name="Zhou Y."/>
        </authorList>
    </citation>
    <scope>NUCLEOTIDE SEQUENCE</scope>
    <source>
        <strain evidence="3">CGMCC 4.7306</strain>
    </source>
</reference>
<sequence length="162" mass="16653">MRKPYASVLLLAVVATLSVACGSNDSSGNSHAASAQTPPSTPAVSSAPSAPATTSTPATTSSTASFCEHIAPGGKGPANAFMEIPIWDSGTARSAALEEQKLMKGAVPPKEIARDWKTWNTYVSAVVRATNAGGSLESVTGLEKKSRGAQERLTKYAFAHCS</sequence>
<proteinExistence type="predicted"/>
<dbReference type="PROSITE" id="PS51257">
    <property type="entry name" value="PROKAR_LIPOPROTEIN"/>
    <property type="match status" value="1"/>
</dbReference>
<gene>
    <name evidence="3" type="ORF">GCM10011575_32540</name>
</gene>
<keyword evidence="2" id="KW-0732">Signal</keyword>
<feature type="compositionally biased region" description="Low complexity" evidence="1">
    <location>
        <begin position="32"/>
        <end position="65"/>
    </location>
</feature>
<evidence type="ECO:0000256" key="2">
    <source>
        <dbReference type="SAM" id="SignalP"/>
    </source>
</evidence>
<dbReference type="EMBL" id="BMMZ01000008">
    <property type="protein sequence ID" value="GGL71726.1"/>
    <property type="molecule type" value="Genomic_DNA"/>
</dbReference>